<feature type="region of interest" description="Disordered" evidence="1">
    <location>
        <begin position="1"/>
        <end position="65"/>
    </location>
</feature>
<dbReference type="Pfam" id="PF17227">
    <property type="entry name" value="DUF5302"/>
    <property type="match status" value="1"/>
</dbReference>
<evidence type="ECO:0000256" key="1">
    <source>
        <dbReference type="SAM" id="MobiDB-lite"/>
    </source>
</evidence>
<protein>
    <recommendedName>
        <fullName evidence="4">DUF5302 domain-containing protein</fullName>
    </recommendedName>
</protein>
<keyword evidence="3" id="KW-1185">Reference proteome</keyword>
<comment type="caution">
    <text evidence="2">The sequence shown here is derived from an EMBL/GenBank/DDBJ whole genome shotgun (WGS) entry which is preliminary data.</text>
</comment>
<proteinExistence type="predicted"/>
<organism evidence="2 3">
    <name type="scientific">Arsenicicoccus cauae</name>
    <dbReference type="NCBI Taxonomy" id="2663847"/>
    <lineage>
        <taxon>Bacteria</taxon>
        <taxon>Bacillati</taxon>
        <taxon>Actinomycetota</taxon>
        <taxon>Actinomycetes</taxon>
        <taxon>Micrococcales</taxon>
        <taxon>Intrasporangiaceae</taxon>
        <taxon>Arsenicicoccus</taxon>
    </lineage>
</organism>
<name>A0A6I3IRB8_9MICO</name>
<dbReference type="RefSeq" id="WP_154593766.1">
    <property type="nucleotide sequence ID" value="NZ_CP171001.1"/>
</dbReference>
<reference evidence="2 3" key="1">
    <citation type="submission" date="2019-11" db="EMBL/GenBank/DDBJ databases">
        <title>Whole genome sequencing identifies a novel species of the genus Arsenicicoccus isolated from human blood.</title>
        <authorList>
            <person name="Jeong J.H."/>
            <person name="Kweon O.J."/>
            <person name="Kim H.R."/>
            <person name="Kim T.-H."/>
            <person name="Ha S.-M."/>
            <person name="Lee M.-K."/>
        </authorList>
    </citation>
    <scope>NUCLEOTIDE SEQUENCE [LARGE SCALE GENOMIC DNA]</scope>
    <source>
        <strain evidence="2 3">MKL-02</strain>
    </source>
</reference>
<dbReference type="InterPro" id="IPR035172">
    <property type="entry name" value="DUF5302"/>
</dbReference>
<dbReference type="EMBL" id="WLVL01000039">
    <property type="protein sequence ID" value="MTB72490.1"/>
    <property type="molecule type" value="Genomic_DNA"/>
</dbReference>
<evidence type="ECO:0008006" key="4">
    <source>
        <dbReference type="Google" id="ProtNLM"/>
    </source>
</evidence>
<evidence type="ECO:0000313" key="3">
    <source>
        <dbReference type="Proteomes" id="UP000431092"/>
    </source>
</evidence>
<feature type="compositionally biased region" description="Basic and acidic residues" evidence="1">
    <location>
        <begin position="11"/>
        <end position="44"/>
    </location>
</feature>
<accession>A0A6I3IRB8</accession>
<sequence length="65" mass="7152">MSAKDKPHHAPVPDEVKQRMRAALDAKRSHAGRDVSADDNDRSKVSGQGHGREASQQMFRRKAGS</sequence>
<gene>
    <name evidence="2" type="ORF">GGG17_11035</name>
</gene>
<dbReference type="AlphaFoldDB" id="A0A6I3IRB8"/>
<dbReference type="Proteomes" id="UP000431092">
    <property type="component" value="Unassembled WGS sequence"/>
</dbReference>
<evidence type="ECO:0000313" key="2">
    <source>
        <dbReference type="EMBL" id="MTB72490.1"/>
    </source>
</evidence>